<keyword evidence="4 6" id="KW-0408">Iron</keyword>
<dbReference type="InterPro" id="IPR027417">
    <property type="entry name" value="P-loop_NTPase"/>
</dbReference>
<comment type="caution">
    <text evidence="7">The sequence shown here is derived from an EMBL/GenBank/DDBJ whole genome shotgun (WGS) entry which is preliminary data.</text>
</comment>
<keyword evidence="1 6" id="KW-0479">Metal-binding</keyword>
<proteinExistence type="inferred from homology"/>
<sequence length="261" mass="29387">MEEKTCPSAELFFKREFKKHTGIKDIRFVLAVGSGKGGVGKTTVSAILALALKKAGYLVGAFDLDFYGPNLHLVLGVNKKPMIEFGKIKPVSSDNIKILSLALMITEKEPIFMRGLMASKLLQELLQKVEWGPLDFLILDLPPGTGDIFLTMLDFFNPEGFILITTPHKLALSDAKRTLSILREKMVPILGVVKNMADFFEDETSFQDFLNEQKLNILFEIPVLKELSKTENLTEVFESSEKQKFLETVAERVLDKVFRIK</sequence>
<dbReference type="AlphaFoldDB" id="A0A7C4NS93"/>
<gene>
    <name evidence="7" type="ORF">ENT66_05370</name>
</gene>
<protein>
    <recommendedName>
        <fullName evidence="6">Iron-sulfur cluster carrier protein</fullName>
    </recommendedName>
</protein>
<dbReference type="InterPro" id="IPR000808">
    <property type="entry name" value="Mrp-like_CS"/>
</dbReference>
<dbReference type="GO" id="GO:0051539">
    <property type="term" value="F:4 iron, 4 sulfur cluster binding"/>
    <property type="evidence" value="ECO:0007669"/>
    <property type="project" value="TreeGrafter"/>
</dbReference>
<evidence type="ECO:0000256" key="1">
    <source>
        <dbReference type="ARBA" id="ARBA00022723"/>
    </source>
</evidence>
<accession>A0A7C4NS93</accession>
<evidence type="ECO:0000256" key="6">
    <source>
        <dbReference type="HAMAP-Rule" id="MF_02040"/>
    </source>
</evidence>
<reference evidence="7" key="1">
    <citation type="journal article" date="2020" name="mSystems">
        <title>Genome- and Community-Level Interaction Insights into Carbon Utilization and Element Cycling Functions of Hydrothermarchaeota in Hydrothermal Sediment.</title>
        <authorList>
            <person name="Zhou Z."/>
            <person name="Liu Y."/>
            <person name="Xu W."/>
            <person name="Pan J."/>
            <person name="Luo Z.H."/>
            <person name="Li M."/>
        </authorList>
    </citation>
    <scope>NUCLEOTIDE SEQUENCE [LARGE SCALE GENOMIC DNA]</scope>
    <source>
        <strain evidence="7">SpSt-6</strain>
    </source>
</reference>
<dbReference type="HAMAP" id="MF_02040">
    <property type="entry name" value="Mrp_NBP35"/>
    <property type="match status" value="1"/>
</dbReference>
<dbReference type="EMBL" id="DSZN01000093">
    <property type="protein sequence ID" value="HGQ85760.1"/>
    <property type="molecule type" value="Genomic_DNA"/>
</dbReference>
<keyword evidence="3 6" id="KW-0067">ATP-binding</keyword>
<organism evidence="7">
    <name type="scientific">Thermodesulfobacterium geofontis</name>
    <dbReference type="NCBI Taxonomy" id="1295609"/>
    <lineage>
        <taxon>Bacteria</taxon>
        <taxon>Pseudomonadati</taxon>
        <taxon>Thermodesulfobacteriota</taxon>
        <taxon>Thermodesulfobacteria</taxon>
        <taxon>Thermodesulfobacteriales</taxon>
        <taxon>Thermodesulfobacteriaceae</taxon>
        <taxon>Thermodesulfobacterium</taxon>
    </lineage>
</organism>
<feature type="binding site" evidence="6">
    <location>
        <begin position="35"/>
        <end position="42"/>
    </location>
    <ligand>
        <name>ATP</name>
        <dbReference type="ChEBI" id="CHEBI:30616"/>
    </ligand>
</feature>
<evidence type="ECO:0000256" key="2">
    <source>
        <dbReference type="ARBA" id="ARBA00022741"/>
    </source>
</evidence>
<dbReference type="Gene3D" id="3.40.50.300">
    <property type="entry name" value="P-loop containing nucleotide triphosphate hydrolases"/>
    <property type="match status" value="1"/>
</dbReference>
<evidence type="ECO:0000256" key="4">
    <source>
        <dbReference type="ARBA" id="ARBA00023004"/>
    </source>
</evidence>
<dbReference type="GO" id="GO:0046872">
    <property type="term" value="F:metal ion binding"/>
    <property type="evidence" value="ECO:0007669"/>
    <property type="project" value="UniProtKB-KW"/>
</dbReference>
<evidence type="ECO:0000313" key="7">
    <source>
        <dbReference type="EMBL" id="HGQ85760.1"/>
    </source>
</evidence>
<comment type="similarity">
    <text evidence="6">Belongs to the Mrp/NBP35 ATP-binding proteins family.</text>
</comment>
<dbReference type="CDD" id="cd02037">
    <property type="entry name" value="Mrp_NBP35"/>
    <property type="match status" value="1"/>
</dbReference>
<dbReference type="PANTHER" id="PTHR42961:SF2">
    <property type="entry name" value="IRON-SULFUR PROTEIN NUBPL"/>
    <property type="match status" value="1"/>
</dbReference>
<dbReference type="GO" id="GO:0005524">
    <property type="term" value="F:ATP binding"/>
    <property type="evidence" value="ECO:0007669"/>
    <property type="project" value="UniProtKB-UniRule"/>
</dbReference>
<comment type="function">
    <text evidence="6">Binds and transfers iron-sulfur (Fe-S) clusters to target apoproteins. Can hydrolyze ATP.</text>
</comment>
<evidence type="ECO:0000256" key="3">
    <source>
        <dbReference type="ARBA" id="ARBA00022840"/>
    </source>
</evidence>
<dbReference type="GO" id="GO:0016887">
    <property type="term" value="F:ATP hydrolysis activity"/>
    <property type="evidence" value="ECO:0007669"/>
    <property type="project" value="UniProtKB-UniRule"/>
</dbReference>
<dbReference type="InterPro" id="IPR033756">
    <property type="entry name" value="YlxH/NBP35"/>
</dbReference>
<dbReference type="GO" id="GO:0016226">
    <property type="term" value="P:iron-sulfur cluster assembly"/>
    <property type="evidence" value="ECO:0007669"/>
    <property type="project" value="InterPro"/>
</dbReference>
<dbReference type="PANTHER" id="PTHR42961">
    <property type="entry name" value="IRON-SULFUR PROTEIN NUBPL"/>
    <property type="match status" value="1"/>
</dbReference>
<comment type="subunit">
    <text evidence="6">Homodimer.</text>
</comment>
<dbReference type="InterPro" id="IPR019591">
    <property type="entry name" value="Mrp/NBP35_ATP-bd"/>
</dbReference>
<name>A0A7C4NS93_9BACT</name>
<dbReference type="SUPFAM" id="SSF52540">
    <property type="entry name" value="P-loop containing nucleoside triphosphate hydrolases"/>
    <property type="match status" value="1"/>
</dbReference>
<keyword evidence="2 6" id="KW-0547">Nucleotide-binding</keyword>
<dbReference type="Pfam" id="PF10609">
    <property type="entry name" value="ParA"/>
    <property type="match status" value="1"/>
</dbReference>
<dbReference type="InterPro" id="IPR044304">
    <property type="entry name" value="NUBPL-like"/>
</dbReference>
<dbReference type="GO" id="GO:0140663">
    <property type="term" value="F:ATP-dependent FeS chaperone activity"/>
    <property type="evidence" value="ECO:0007669"/>
    <property type="project" value="InterPro"/>
</dbReference>
<keyword evidence="6" id="KW-0378">Hydrolase</keyword>
<dbReference type="PROSITE" id="PS01215">
    <property type="entry name" value="MRP"/>
    <property type="match status" value="1"/>
</dbReference>
<evidence type="ECO:0000256" key="5">
    <source>
        <dbReference type="ARBA" id="ARBA00023014"/>
    </source>
</evidence>
<keyword evidence="5 6" id="KW-0411">Iron-sulfur</keyword>